<evidence type="ECO:0000313" key="1">
    <source>
        <dbReference type="EMBL" id="QIM12422.1"/>
    </source>
</evidence>
<reference evidence="1" key="1">
    <citation type="submission" date="2020-02" db="EMBL/GenBank/DDBJ databases">
        <authorList>
            <person name="Hayer S.S."/>
            <person name="Lim S."/>
            <person name="Hong S."/>
            <person name="Elnekave E."/>
            <person name="Rovira A."/>
            <person name="Vannucci F."/>
            <person name="Johnson T."/>
            <person name="Perez A."/>
            <person name="Alvarez J."/>
        </authorList>
    </citation>
    <scope>NUCLEOTIDE SEQUENCE</scope>
    <source>
        <plasmid evidence="1">p4</plasmid>
    </source>
</reference>
<accession>A0A6G8F8J3</accession>
<gene>
    <name evidence="1" type="ORF">p4_00107</name>
</gene>
<protein>
    <submittedName>
        <fullName evidence="1">Uncharacterized protein</fullName>
    </submittedName>
</protein>
<geneLocation type="plasmid" evidence="1">
    <name>p4</name>
</geneLocation>
<proteinExistence type="predicted"/>
<keyword evidence="1" id="KW-0614">Plasmid</keyword>
<organism evidence="1">
    <name type="scientific">Escherichia coli</name>
    <dbReference type="NCBI Taxonomy" id="562"/>
    <lineage>
        <taxon>Bacteria</taxon>
        <taxon>Pseudomonadati</taxon>
        <taxon>Pseudomonadota</taxon>
        <taxon>Gammaproteobacteria</taxon>
        <taxon>Enterobacterales</taxon>
        <taxon>Enterobacteriaceae</taxon>
        <taxon>Escherichia</taxon>
    </lineage>
</organism>
<dbReference type="EMBL" id="MT077882">
    <property type="protein sequence ID" value="QIM12422.1"/>
    <property type="molecule type" value="Genomic_DNA"/>
</dbReference>
<dbReference type="AlphaFoldDB" id="A0A6G8F8J3"/>
<name>A0A6G8F8J3_ECOLX</name>
<sequence length="294" mass="32359">MIAFNHVVPVLNLSVFNVRRAPAFAFEQSKRATIGGRFIRVDESWDLPLLHVVEDFTQKPVCSFAVTTGGEIKIDSAAPAVDGPVQIRPAAIDLHVGFIHVPRAKIGRVTPVPAQPFFHFRRITLNPAVNRGVIDIHSAFSQHLLQLTVTDAVFAVPAYGPQNDVTLKMPAFEWVHVQLHQQKGMISLSPPTICNSAARKTWLRMGLEAQGCVASPWSAKSQDRDPERQARTFRKGCRGGATHRTEAHAAPDSAKALLRFERQQLAPAVAMFRHRLAVMRLSANRALAPAGANR</sequence>